<accession>A2C9X0</accession>
<reference evidence="2 3" key="1">
    <citation type="journal article" date="2007" name="PLoS Genet.">
        <title>Patterns and implications of gene gain and loss in the evolution of Prochlorococcus.</title>
        <authorList>
            <person name="Kettler G.C."/>
            <person name="Martiny A.C."/>
            <person name="Huang K."/>
            <person name="Zucker J."/>
            <person name="Coleman M.L."/>
            <person name="Rodrigue S."/>
            <person name="Chen F."/>
            <person name="Lapidus A."/>
            <person name="Ferriera S."/>
            <person name="Johnson J."/>
            <person name="Steglich C."/>
            <person name="Church G.M."/>
            <person name="Richardson P."/>
            <person name="Chisholm S.W."/>
        </authorList>
    </citation>
    <scope>NUCLEOTIDE SEQUENCE [LARGE SCALE GENOMIC DNA]</scope>
    <source>
        <strain evidence="2 3">MIT 9303</strain>
    </source>
</reference>
<dbReference type="Pfam" id="PF01494">
    <property type="entry name" value="FAD_binding_3"/>
    <property type="match status" value="1"/>
</dbReference>
<dbReference type="PANTHER" id="PTHR42685:SF22">
    <property type="entry name" value="CONDITIONED MEDIUM FACTOR RECEPTOR 1"/>
    <property type="match status" value="1"/>
</dbReference>
<evidence type="ECO:0000259" key="1">
    <source>
        <dbReference type="Pfam" id="PF01494"/>
    </source>
</evidence>
<dbReference type="Proteomes" id="UP000002274">
    <property type="component" value="Chromosome"/>
</dbReference>
<dbReference type="Gene3D" id="3.50.50.60">
    <property type="entry name" value="FAD/NAD(P)-binding domain"/>
    <property type="match status" value="1"/>
</dbReference>
<name>A2C9X0_PROM3</name>
<evidence type="ECO:0000313" key="3">
    <source>
        <dbReference type="Proteomes" id="UP000002274"/>
    </source>
</evidence>
<dbReference type="SUPFAM" id="SSF51905">
    <property type="entry name" value="FAD/NAD(P)-binding domain"/>
    <property type="match status" value="1"/>
</dbReference>
<dbReference type="InterPro" id="IPR036188">
    <property type="entry name" value="FAD/NAD-bd_sf"/>
</dbReference>
<dbReference type="BioCyc" id="PMAR59922:G1G80-1333-MONOMER"/>
<dbReference type="GO" id="GO:0071949">
    <property type="term" value="F:FAD binding"/>
    <property type="evidence" value="ECO:0007669"/>
    <property type="project" value="InterPro"/>
</dbReference>
<feature type="domain" description="FAD-binding" evidence="1">
    <location>
        <begin position="2"/>
        <end position="38"/>
    </location>
</feature>
<dbReference type="STRING" id="59922.P9303_15361"/>
<dbReference type="RefSeq" id="WP_011826171.1">
    <property type="nucleotide sequence ID" value="NC_008820.1"/>
</dbReference>
<dbReference type="EMBL" id="CP000554">
    <property type="protein sequence ID" value="ABM78280.1"/>
    <property type="molecule type" value="Genomic_DNA"/>
</dbReference>
<dbReference type="HOGENOM" id="CLU_688346_0_0_3"/>
<gene>
    <name evidence="2" type="ordered locus">P9303_15361</name>
</gene>
<dbReference type="InterPro" id="IPR002938">
    <property type="entry name" value="FAD-bd"/>
</dbReference>
<sequence length="405" mass="45138">MTVLVAGAGPAGARLAQRLASQGIAVTLVERLREANQNAFSSAAIPIQAVSDLCIPAEAIASHWNGWQLVDPDGIQHQWWSQHDLGVVLNFGSLRHQLWQQAIEAGVEFLLGWRVNSVLTVNDGANVELIGPNGLCQRRRVSWVVDATGHRRLLLGSTAASKPSDSDCMLEGAGVEWILQGDKKTTALWRDRVCFFLGCQWIQHGYGWIFPMAGNQLKVGVCRLPPPMKECLEPMSSILNRLLIKNQLDELPVIDRHGGILRSSLRRSEAHVVGRIVGVGDAISTANLLGGEGIRHALVSAEVLTPLLVEACCHPSSSNQDKDNKVLMQFERLLRLRLGWRWNLSGRLAKRTWWGLCDQKGDRRLARLITGLSMRVSAEDLSRLLFEYRFERYGLRLLPYLMGWR</sequence>
<dbReference type="PANTHER" id="PTHR42685">
    <property type="entry name" value="GERANYLGERANYL DIPHOSPHATE REDUCTASE"/>
    <property type="match status" value="1"/>
</dbReference>
<dbReference type="KEGG" id="pmf:P9303_15361"/>
<dbReference type="AlphaFoldDB" id="A2C9X0"/>
<dbReference type="InterPro" id="IPR050407">
    <property type="entry name" value="Geranylgeranyl_reductase"/>
</dbReference>
<proteinExistence type="predicted"/>
<protein>
    <submittedName>
        <fullName evidence="2">NAD binding site</fullName>
    </submittedName>
</protein>
<evidence type="ECO:0000313" key="2">
    <source>
        <dbReference type="EMBL" id="ABM78280.1"/>
    </source>
</evidence>
<dbReference type="PRINTS" id="PR00420">
    <property type="entry name" value="RNGMNOXGNASE"/>
</dbReference>
<organism evidence="2 3">
    <name type="scientific">Prochlorococcus marinus (strain MIT 9303)</name>
    <dbReference type="NCBI Taxonomy" id="59922"/>
    <lineage>
        <taxon>Bacteria</taxon>
        <taxon>Bacillati</taxon>
        <taxon>Cyanobacteriota</taxon>
        <taxon>Cyanophyceae</taxon>
        <taxon>Synechococcales</taxon>
        <taxon>Prochlorococcaceae</taxon>
        <taxon>Prochlorococcus</taxon>
    </lineage>
</organism>